<reference evidence="2" key="1">
    <citation type="submission" date="2016-06" db="EMBL/GenBank/DDBJ databases">
        <title>Parallel loss of symbiosis genes in relatives of nitrogen-fixing non-legume Parasponia.</title>
        <authorList>
            <person name="Van Velzen R."/>
            <person name="Holmer R."/>
            <person name="Bu F."/>
            <person name="Rutten L."/>
            <person name="Van Zeijl A."/>
            <person name="Liu W."/>
            <person name="Santuari L."/>
            <person name="Cao Q."/>
            <person name="Sharma T."/>
            <person name="Shen D."/>
            <person name="Roswanjaya Y."/>
            <person name="Wardhani T."/>
            <person name="Kalhor M.S."/>
            <person name="Jansen J."/>
            <person name="Van den Hoogen J."/>
            <person name="Gungor B."/>
            <person name="Hartog M."/>
            <person name="Hontelez J."/>
            <person name="Verver J."/>
            <person name="Yang W.-C."/>
            <person name="Schijlen E."/>
            <person name="Repin R."/>
            <person name="Schilthuizen M."/>
            <person name="Schranz E."/>
            <person name="Heidstra R."/>
            <person name="Miyata K."/>
            <person name="Fedorova E."/>
            <person name="Kohlen W."/>
            <person name="Bisseling T."/>
            <person name="Smit S."/>
            <person name="Geurts R."/>
        </authorList>
    </citation>
    <scope>NUCLEOTIDE SEQUENCE [LARGE SCALE GENOMIC DNA]</scope>
    <source>
        <strain evidence="2">cv. RG33-2</strain>
    </source>
</reference>
<feature type="non-terminal residue" evidence="1">
    <location>
        <position position="52"/>
    </location>
</feature>
<comment type="caution">
    <text evidence="1">The sequence shown here is derived from an EMBL/GenBank/DDBJ whole genome shotgun (WGS) entry which is preliminary data.</text>
</comment>
<keyword evidence="2" id="KW-1185">Reference proteome</keyword>
<sequence>MEKKVKKMERFIAVTMQLSQEQEVLAELEQILRRMLKNSQLDWVKLLEFQQK</sequence>
<name>A0A2P5FVS5_TREOI</name>
<dbReference type="EMBL" id="JXTC01000007">
    <property type="protein sequence ID" value="POO01875.1"/>
    <property type="molecule type" value="Genomic_DNA"/>
</dbReference>
<protein>
    <submittedName>
        <fullName evidence="1">Uncharacterized protein</fullName>
    </submittedName>
</protein>
<dbReference type="InParanoid" id="A0A2P5FVS5"/>
<dbReference type="Proteomes" id="UP000237000">
    <property type="component" value="Unassembled WGS sequence"/>
</dbReference>
<gene>
    <name evidence="1" type="ORF">TorRG33x02_026520</name>
</gene>
<evidence type="ECO:0000313" key="2">
    <source>
        <dbReference type="Proteomes" id="UP000237000"/>
    </source>
</evidence>
<organism evidence="1 2">
    <name type="scientific">Trema orientale</name>
    <name type="common">Charcoal tree</name>
    <name type="synonym">Celtis orientalis</name>
    <dbReference type="NCBI Taxonomy" id="63057"/>
    <lineage>
        <taxon>Eukaryota</taxon>
        <taxon>Viridiplantae</taxon>
        <taxon>Streptophyta</taxon>
        <taxon>Embryophyta</taxon>
        <taxon>Tracheophyta</taxon>
        <taxon>Spermatophyta</taxon>
        <taxon>Magnoliopsida</taxon>
        <taxon>eudicotyledons</taxon>
        <taxon>Gunneridae</taxon>
        <taxon>Pentapetalae</taxon>
        <taxon>rosids</taxon>
        <taxon>fabids</taxon>
        <taxon>Rosales</taxon>
        <taxon>Cannabaceae</taxon>
        <taxon>Trema</taxon>
    </lineage>
</organism>
<proteinExistence type="predicted"/>
<dbReference type="PANTHER" id="PTHR31371:SF4">
    <property type="entry name" value="DUF668 DOMAIN-CONTAINING PROTEIN"/>
    <property type="match status" value="1"/>
</dbReference>
<dbReference type="PANTHER" id="PTHR31371">
    <property type="entry name" value="BNAC09G50660D PROTEIN"/>
    <property type="match status" value="1"/>
</dbReference>
<dbReference type="OrthoDB" id="2018987at2759"/>
<dbReference type="AlphaFoldDB" id="A0A2P5FVS5"/>
<evidence type="ECO:0000313" key="1">
    <source>
        <dbReference type="EMBL" id="POO01875.1"/>
    </source>
</evidence>
<accession>A0A2P5FVS5</accession>